<feature type="domain" description="HIT-type" evidence="3">
    <location>
        <begin position="38"/>
        <end position="71"/>
    </location>
</feature>
<dbReference type="STRING" id="237631.A0A0D1DT33"/>
<dbReference type="GeneID" id="23564714"/>
<dbReference type="InterPro" id="IPR039646">
    <property type="entry name" value="ZNHIT2"/>
</dbReference>
<dbReference type="EMBL" id="CM003152">
    <property type="protein sequence ID" value="KIS67474.1"/>
    <property type="molecule type" value="Genomic_DNA"/>
</dbReference>
<dbReference type="GO" id="GO:0008270">
    <property type="term" value="F:zinc ion binding"/>
    <property type="evidence" value="ECO:0007669"/>
    <property type="project" value="UniProtKB-UniRule"/>
</dbReference>
<dbReference type="InterPro" id="IPR007529">
    <property type="entry name" value="Znf_HIT"/>
</dbReference>
<feature type="compositionally biased region" description="Basic and acidic residues" evidence="2">
    <location>
        <begin position="185"/>
        <end position="196"/>
    </location>
</feature>
<keyword evidence="1" id="KW-0862">Zinc</keyword>
<dbReference type="AlphaFoldDB" id="A0A0D1DT33"/>
<dbReference type="PROSITE" id="PS51083">
    <property type="entry name" value="ZF_HIT"/>
    <property type="match status" value="1"/>
</dbReference>
<evidence type="ECO:0000256" key="1">
    <source>
        <dbReference type="PROSITE-ProRule" id="PRU00453"/>
    </source>
</evidence>
<feature type="region of interest" description="Disordered" evidence="2">
    <location>
        <begin position="305"/>
        <end position="368"/>
    </location>
</feature>
<keyword evidence="5" id="KW-1185">Reference proteome</keyword>
<dbReference type="eggNOG" id="KOG4317">
    <property type="taxonomic scope" value="Eukaryota"/>
</dbReference>
<dbReference type="Proteomes" id="UP000000561">
    <property type="component" value="Chromosome 13"/>
</dbReference>
<keyword evidence="1" id="KW-0863">Zinc-finger</keyword>
<dbReference type="InParanoid" id="A0A0D1DT33"/>
<dbReference type="PANTHER" id="PTHR15555">
    <property type="entry name" value="ZINC FINGER HIT DOMAIN CONTAINING PROTEIN 2 PROTEIN FON -RELATED"/>
    <property type="match status" value="1"/>
</dbReference>
<name>A0A0D1DT33_MYCMD</name>
<dbReference type="Pfam" id="PF04438">
    <property type="entry name" value="zf-HIT"/>
    <property type="match status" value="1"/>
</dbReference>
<dbReference type="SUPFAM" id="SSF144232">
    <property type="entry name" value="HIT/MYND zinc finger-like"/>
    <property type="match status" value="1"/>
</dbReference>
<protein>
    <recommendedName>
        <fullName evidence="3">HIT-type domain-containing protein</fullName>
    </recommendedName>
</protein>
<dbReference type="OMA" id="ARLCNIC"/>
<feature type="compositionally biased region" description="Polar residues" evidence="2">
    <location>
        <begin position="307"/>
        <end position="317"/>
    </location>
</feature>
<evidence type="ECO:0000259" key="3">
    <source>
        <dbReference type="PROSITE" id="PS51083"/>
    </source>
</evidence>
<sequence length="604" mass="66443">MSLSDLLDISCTVRRDKARAQNLLPTPSSTTSTPARLCNICYAKPASYNCPRCNTPFCSLVCFRRSEHQECSASFSSTEISRVSGSSHFLAEEKDRSKVVDILARLEKNEKEAREIQEHLCEDELDSDEEHEHDETAADVRANITAEQIEAASTDTLLAMLTPKERQTFLEAVKNPQSTASLMQRLDRKAERHARTETASSTPQGVLVASQSASEGIPQQLNVRREWQSIPWFEKPETIPPFLGRPSEQLTAFIHLLERGLSAERLGSPSVDLVYNLCAVLMAYTYTLRKMDIVSLSELTSEHKTVEGQSLASSSPVSFRDPASKFEPQRWQQDDDEEPPPLEPDAPISYRPGRTPASSATESNASTMDDKLATAEQAFDKLSSLVPFLFAPLAPFSTNVIAGAHSDHSKLVLSSLADSSMWLLSRLSLESDVGHGGVDAISLQLLQDLAKIMTRDPLVPTFAQVHQVEPKYRIASKLASLSPQQAFSAAQIPLLLNAVADIHSFLNHLPSTLTAPSSISSITRIKSKQIKLAQRKLCFYLCSVIKGDHIQMPRASSTLTAQLQDSIQDLRNCIHASNQADKIATAVNLIDKKAAPTPMILSIN</sequence>
<dbReference type="KEGG" id="uma:UMAG_04572"/>
<dbReference type="CDD" id="cd23024">
    <property type="entry name" value="zf-HIT_ZNHIT2-3"/>
    <property type="match status" value="1"/>
</dbReference>
<feature type="region of interest" description="Disordered" evidence="2">
    <location>
        <begin position="180"/>
        <end position="213"/>
    </location>
</feature>
<feature type="compositionally biased region" description="Polar residues" evidence="2">
    <location>
        <begin position="197"/>
        <end position="213"/>
    </location>
</feature>
<organism evidence="4 5">
    <name type="scientific">Mycosarcoma maydis</name>
    <name type="common">Corn smut fungus</name>
    <name type="synonym">Ustilago maydis</name>
    <dbReference type="NCBI Taxonomy" id="5270"/>
    <lineage>
        <taxon>Eukaryota</taxon>
        <taxon>Fungi</taxon>
        <taxon>Dikarya</taxon>
        <taxon>Basidiomycota</taxon>
        <taxon>Ustilaginomycotina</taxon>
        <taxon>Ustilaginomycetes</taxon>
        <taxon>Ustilaginales</taxon>
        <taxon>Ustilaginaceae</taxon>
        <taxon>Mycosarcoma</taxon>
    </lineage>
</organism>
<keyword evidence="1" id="KW-0479">Metal-binding</keyword>
<dbReference type="OrthoDB" id="18412at2759"/>
<evidence type="ECO:0000256" key="2">
    <source>
        <dbReference type="SAM" id="MobiDB-lite"/>
    </source>
</evidence>
<proteinExistence type="predicted"/>
<dbReference type="VEuPathDB" id="FungiDB:UMAG_04572"/>
<evidence type="ECO:0000313" key="5">
    <source>
        <dbReference type="Proteomes" id="UP000000561"/>
    </source>
</evidence>
<feature type="compositionally biased region" description="Polar residues" evidence="2">
    <location>
        <begin position="356"/>
        <end position="367"/>
    </location>
</feature>
<dbReference type="Gene3D" id="3.30.60.190">
    <property type="match status" value="1"/>
</dbReference>
<gene>
    <name evidence="4" type="ORF">UMAG_04572</name>
</gene>
<reference evidence="4 5" key="1">
    <citation type="journal article" date="2006" name="Nature">
        <title>Insights from the genome of the biotrophic fungal plant pathogen Ustilago maydis.</title>
        <authorList>
            <person name="Kamper J."/>
            <person name="Kahmann R."/>
            <person name="Bolker M."/>
            <person name="Ma L.J."/>
            <person name="Brefort T."/>
            <person name="Saville B.J."/>
            <person name="Banuett F."/>
            <person name="Kronstad J.W."/>
            <person name="Gold S.E."/>
            <person name="Muller O."/>
            <person name="Perlin M.H."/>
            <person name="Wosten H.A."/>
            <person name="de Vries R."/>
            <person name="Ruiz-Herrera J."/>
            <person name="Reynaga-Pena C.G."/>
            <person name="Snetselaar K."/>
            <person name="McCann M."/>
            <person name="Perez-Martin J."/>
            <person name="Feldbrugge M."/>
            <person name="Basse C.W."/>
            <person name="Steinberg G."/>
            <person name="Ibeas J.I."/>
            <person name="Holloman W."/>
            <person name="Guzman P."/>
            <person name="Farman M."/>
            <person name="Stajich J.E."/>
            <person name="Sentandreu R."/>
            <person name="Gonzalez-Prieto J.M."/>
            <person name="Kennell J.C."/>
            <person name="Molina L."/>
            <person name="Schirawski J."/>
            <person name="Mendoza-Mendoza A."/>
            <person name="Greilinger D."/>
            <person name="Munch K."/>
            <person name="Rossel N."/>
            <person name="Scherer M."/>
            <person name="Vranes M."/>
            <person name="Ladendorf O."/>
            <person name="Vincon V."/>
            <person name="Fuchs U."/>
            <person name="Sandrock B."/>
            <person name="Meng S."/>
            <person name="Ho E.C."/>
            <person name="Cahill M.J."/>
            <person name="Boyce K.J."/>
            <person name="Klose J."/>
            <person name="Klosterman S.J."/>
            <person name="Deelstra H.J."/>
            <person name="Ortiz-Castellanos L."/>
            <person name="Li W."/>
            <person name="Sanchez-Alonso P."/>
            <person name="Schreier P.H."/>
            <person name="Hauser-Hahn I."/>
            <person name="Vaupel M."/>
            <person name="Koopmann E."/>
            <person name="Friedrich G."/>
            <person name="Voss H."/>
            <person name="Schluter T."/>
            <person name="Margolis J."/>
            <person name="Platt D."/>
            <person name="Swimmer C."/>
            <person name="Gnirke A."/>
            <person name="Chen F."/>
            <person name="Vysotskaia V."/>
            <person name="Mannhaupt G."/>
            <person name="Guldener U."/>
            <person name="Munsterkotter M."/>
            <person name="Haase D."/>
            <person name="Oesterheld M."/>
            <person name="Mewes H.W."/>
            <person name="Mauceli E.W."/>
            <person name="DeCaprio D."/>
            <person name="Wade C.M."/>
            <person name="Butler J."/>
            <person name="Young S."/>
            <person name="Jaffe D.B."/>
            <person name="Calvo S."/>
            <person name="Nusbaum C."/>
            <person name="Galagan J."/>
            <person name="Birren B.W."/>
        </authorList>
    </citation>
    <scope>NUCLEOTIDE SEQUENCE [LARGE SCALE GENOMIC DNA]</scope>
    <source>
        <strain evidence="5">DSM 14603 / FGSC 9021 / UM521</strain>
    </source>
</reference>
<dbReference type="RefSeq" id="XP_011390882.1">
    <property type="nucleotide sequence ID" value="XM_011392580.1"/>
</dbReference>
<accession>A0A0D1DT33</accession>
<dbReference type="PANTHER" id="PTHR15555:SF0">
    <property type="entry name" value="ZINC FINGER HIT DOMAIN-CONTAINING PROTEIN 2"/>
    <property type="match status" value="1"/>
</dbReference>
<evidence type="ECO:0000313" key="4">
    <source>
        <dbReference type="EMBL" id="KIS67474.1"/>
    </source>
</evidence>